<accession>A0AAD4QSR5</accession>
<name>A0AAD4QSR5_9AGAM</name>
<proteinExistence type="predicted"/>
<evidence type="ECO:0000313" key="3">
    <source>
        <dbReference type="Proteomes" id="UP001203297"/>
    </source>
</evidence>
<protein>
    <submittedName>
        <fullName evidence="2">Uncharacterized protein</fullName>
    </submittedName>
</protein>
<feature type="compositionally biased region" description="Polar residues" evidence="1">
    <location>
        <begin position="25"/>
        <end position="35"/>
    </location>
</feature>
<dbReference type="EMBL" id="WTXG01000002">
    <property type="protein sequence ID" value="KAI0307036.1"/>
    <property type="molecule type" value="Genomic_DNA"/>
</dbReference>
<evidence type="ECO:0000313" key="2">
    <source>
        <dbReference type="EMBL" id="KAI0307036.1"/>
    </source>
</evidence>
<keyword evidence="3" id="KW-1185">Reference proteome</keyword>
<organism evidence="2 3">
    <name type="scientific">Multifurca ochricompacta</name>
    <dbReference type="NCBI Taxonomy" id="376703"/>
    <lineage>
        <taxon>Eukaryota</taxon>
        <taxon>Fungi</taxon>
        <taxon>Dikarya</taxon>
        <taxon>Basidiomycota</taxon>
        <taxon>Agaricomycotina</taxon>
        <taxon>Agaricomycetes</taxon>
        <taxon>Russulales</taxon>
        <taxon>Russulaceae</taxon>
        <taxon>Multifurca</taxon>
    </lineage>
</organism>
<evidence type="ECO:0000256" key="1">
    <source>
        <dbReference type="SAM" id="MobiDB-lite"/>
    </source>
</evidence>
<dbReference type="Proteomes" id="UP001203297">
    <property type="component" value="Unassembled WGS sequence"/>
</dbReference>
<feature type="compositionally biased region" description="Polar residues" evidence="1">
    <location>
        <begin position="1"/>
        <end position="14"/>
    </location>
</feature>
<reference evidence="2" key="1">
    <citation type="journal article" date="2022" name="New Phytol.">
        <title>Evolutionary transition to the ectomycorrhizal habit in the genomes of a hyperdiverse lineage of mushroom-forming fungi.</title>
        <authorList>
            <person name="Looney B."/>
            <person name="Miyauchi S."/>
            <person name="Morin E."/>
            <person name="Drula E."/>
            <person name="Courty P.E."/>
            <person name="Kohler A."/>
            <person name="Kuo A."/>
            <person name="LaButti K."/>
            <person name="Pangilinan J."/>
            <person name="Lipzen A."/>
            <person name="Riley R."/>
            <person name="Andreopoulos W."/>
            <person name="He G."/>
            <person name="Johnson J."/>
            <person name="Nolan M."/>
            <person name="Tritt A."/>
            <person name="Barry K.W."/>
            <person name="Grigoriev I.V."/>
            <person name="Nagy L.G."/>
            <person name="Hibbett D."/>
            <person name="Henrissat B."/>
            <person name="Matheny P.B."/>
            <person name="Labbe J."/>
            <person name="Martin F.M."/>
        </authorList>
    </citation>
    <scope>NUCLEOTIDE SEQUENCE</scope>
    <source>
        <strain evidence="2">BPL690</strain>
    </source>
</reference>
<feature type="region of interest" description="Disordered" evidence="1">
    <location>
        <begin position="1"/>
        <end position="59"/>
    </location>
</feature>
<feature type="region of interest" description="Disordered" evidence="1">
    <location>
        <begin position="82"/>
        <end position="131"/>
    </location>
</feature>
<sequence length="165" mass="18545">MSNDSSEHTTSTPRSGAGQRIFPTAQLSSPSTSSDYTRRPSLAIRQRQGPQPQISPEWLARHGIKVRDFAYDSNLTVIPQVRHSHRQSGDAEHIRASLLETDQDTGEKTANKSSPLGPESTEPVFIPKQQRQRPFRDAGYFDLSRPLHLPYFFASDSTISFPCHR</sequence>
<gene>
    <name evidence="2" type="ORF">B0F90DRAFT_1813861</name>
</gene>
<dbReference type="AlphaFoldDB" id="A0AAD4QSR5"/>
<comment type="caution">
    <text evidence="2">The sequence shown here is derived from an EMBL/GenBank/DDBJ whole genome shotgun (WGS) entry which is preliminary data.</text>
</comment>